<keyword evidence="1" id="KW-0732">Signal</keyword>
<dbReference type="InterPro" id="IPR029058">
    <property type="entry name" value="AB_hydrolase_fold"/>
</dbReference>
<dbReference type="EMBL" id="JBEHCU010010113">
    <property type="protein sequence ID" value="KAL1378758.1"/>
    <property type="molecule type" value="Genomic_DNA"/>
</dbReference>
<dbReference type="Gene3D" id="3.40.50.1820">
    <property type="entry name" value="alpha/beta hydrolase"/>
    <property type="match status" value="2"/>
</dbReference>
<dbReference type="Proteomes" id="UP001562425">
    <property type="component" value="Unassembled WGS sequence"/>
</dbReference>
<dbReference type="AlphaFoldDB" id="A0ABD1CQY3"/>
<proteinExistence type="predicted"/>
<feature type="signal peptide" evidence="1">
    <location>
        <begin position="1"/>
        <end position="28"/>
    </location>
</feature>
<dbReference type="SUPFAM" id="SSF53474">
    <property type="entry name" value="alpha/beta-Hydrolases"/>
    <property type="match status" value="1"/>
</dbReference>
<name>A0ABD1CQY3_CULPP</name>
<gene>
    <name evidence="3" type="ORF">pipiens_003921</name>
</gene>
<reference evidence="3 4" key="1">
    <citation type="submission" date="2024-05" db="EMBL/GenBank/DDBJ databases">
        <title>Culex pipiens pipiens assembly and annotation.</title>
        <authorList>
            <person name="Alout H."/>
            <person name="Durand T."/>
        </authorList>
    </citation>
    <scope>NUCLEOTIDE SEQUENCE [LARGE SCALE GENOMIC DNA]</scope>
    <source>
        <strain evidence="3">HA-2024</strain>
        <tissue evidence="3">Whole body</tissue>
    </source>
</reference>
<comment type="caution">
    <text evidence="3">The sequence shown here is derived from an EMBL/GenBank/DDBJ whole genome shotgun (WGS) entry which is preliminary data.</text>
</comment>
<evidence type="ECO:0000313" key="3">
    <source>
        <dbReference type="EMBL" id="KAL1378758.1"/>
    </source>
</evidence>
<evidence type="ECO:0000313" key="4">
    <source>
        <dbReference type="Proteomes" id="UP001562425"/>
    </source>
</evidence>
<feature type="chain" id="PRO_5044807961" description="Serine aminopeptidase S33 domain-containing protein" evidence="1">
    <location>
        <begin position="29"/>
        <end position="339"/>
    </location>
</feature>
<evidence type="ECO:0000256" key="1">
    <source>
        <dbReference type="SAM" id="SignalP"/>
    </source>
</evidence>
<evidence type="ECO:0000259" key="2">
    <source>
        <dbReference type="Pfam" id="PF12146"/>
    </source>
</evidence>
<dbReference type="Pfam" id="PF12146">
    <property type="entry name" value="Hydrolase_4"/>
    <property type="match status" value="1"/>
</dbReference>
<protein>
    <recommendedName>
        <fullName evidence="2">Serine aminopeptidase S33 domain-containing protein</fullName>
    </recommendedName>
</protein>
<dbReference type="InterPro" id="IPR022742">
    <property type="entry name" value="Hydrolase_4"/>
</dbReference>
<dbReference type="PANTHER" id="PTHR11005">
    <property type="entry name" value="LYSOSOMAL ACID LIPASE-RELATED"/>
    <property type="match status" value="1"/>
</dbReference>
<organism evidence="3 4">
    <name type="scientific">Culex pipiens pipiens</name>
    <name type="common">Northern house mosquito</name>
    <dbReference type="NCBI Taxonomy" id="38569"/>
    <lineage>
        <taxon>Eukaryota</taxon>
        <taxon>Metazoa</taxon>
        <taxon>Ecdysozoa</taxon>
        <taxon>Arthropoda</taxon>
        <taxon>Hexapoda</taxon>
        <taxon>Insecta</taxon>
        <taxon>Pterygota</taxon>
        <taxon>Neoptera</taxon>
        <taxon>Endopterygota</taxon>
        <taxon>Diptera</taxon>
        <taxon>Nematocera</taxon>
        <taxon>Culicoidea</taxon>
        <taxon>Culicidae</taxon>
        <taxon>Culicinae</taxon>
        <taxon>Culicini</taxon>
        <taxon>Culex</taxon>
        <taxon>Culex</taxon>
    </lineage>
</organism>
<keyword evidence="4" id="KW-1185">Reference proteome</keyword>
<sequence>MSRSVGIVQVVLVSLLLVLASIDAGSAAKGVNSKISTEDYIRRYKINSERYRVTTSDGYELAAFRLRPTVPIRGVALLQHGIRQSSAGWLAQYANLPAQLLDIGIEVWLGDSRASPESLGNRTADPWAFSFHEIGMYDLPALIDAALQISKFKRIHLVGYSEGSTAALVLLSELPSYNAKIASLNLIAPAAYMANSDQRLAAELYTNVRNFLPFLLPKLNAGVQAIGSTPKQLDHYRQLILSGCFRQYDYGTAKNVQRYGTQTPPEYQLAKISTSPVILHYGGLDGVVSPRDVQRLGQQLSRTTKVRLVSYEQFAHTDFLGPKKATVEVYPKIVAIIGK</sequence>
<feature type="domain" description="Serine aminopeptidase S33" evidence="2">
    <location>
        <begin position="73"/>
        <end position="317"/>
    </location>
</feature>
<accession>A0ABD1CQY3</accession>